<accession>A0A255DX10</accession>
<comment type="caution">
    <text evidence="2">The sequence shown here is derived from an EMBL/GenBank/DDBJ whole genome shotgun (WGS) entry which is preliminary data.</text>
</comment>
<evidence type="ECO:0000313" key="2">
    <source>
        <dbReference type="EMBL" id="OYN81592.1"/>
    </source>
</evidence>
<dbReference type="Proteomes" id="UP000216063">
    <property type="component" value="Unassembled WGS sequence"/>
</dbReference>
<dbReference type="OrthoDB" id="1253390at2"/>
<name>A0A255DX10_9MYCO</name>
<dbReference type="AlphaFoldDB" id="A0A255DX10"/>
<proteinExistence type="predicted"/>
<dbReference type="EMBL" id="NOZR01000003">
    <property type="protein sequence ID" value="OYN81592.1"/>
    <property type="molecule type" value="Genomic_DNA"/>
</dbReference>
<organism evidence="2 3">
    <name type="scientific">Mycolicibacterium sphagni</name>
    <dbReference type="NCBI Taxonomy" id="1786"/>
    <lineage>
        <taxon>Bacteria</taxon>
        <taxon>Bacillati</taxon>
        <taxon>Actinomycetota</taxon>
        <taxon>Actinomycetes</taxon>
        <taxon>Mycobacteriales</taxon>
        <taxon>Mycobacteriaceae</taxon>
        <taxon>Mycolicibacterium</taxon>
    </lineage>
</organism>
<evidence type="ECO:0000256" key="1">
    <source>
        <dbReference type="SAM" id="Phobius"/>
    </source>
</evidence>
<keyword evidence="1" id="KW-0472">Membrane</keyword>
<keyword evidence="1" id="KW-1133">Transmembrane helix</keyword>
<sequence>MADPITALVNTLQGYLEGAALLVRRTFFNEAPTVSAVQLVSSETTGPLNGGVVATDPEHDKLVYKVTEQPHYGTVTIDPNTGSYTYTPNSTFNGIDSFTVAVTDTGTHINLLNWFRSASTSTAVGVYEQPAGTDRITFTFNYVNGSQWWSSAARAELAATAIYLSSYFVATHNVDVTYNVTGQYSLGGSTLAFAGSDLTSSDAGFYPTVVQNKILTGVDSNGSAADGTITWNFGYPWGLGNSVSSSQYDFESTAMHELLHTFGFISVVDSAGKNTGSNYTTFDSFITTSNGTSVWNGTTFNTAYNTNLTGGNGGLYFGGTNAVAAYGTGVPLFTPNPWESGSSISHLDDKTFNGSAGHAEQLMNAASDTGMGVRTLSAAEIGIMKDLGYTMVSQSAVGGVLLISVMYVRRRKQRVAVAA</sequence>
<keyword evidence="1" id="KW-0812">Transmembrane</keyword>
<evidence type="ECO:0000313" key="3">
    <source>
        <dbReference type="Proteomes" id="UP000216063"/>
    </source>
</evidence>
<protein>
    <submittedName>
        <fullName evidence="2">Uncharacterized protein</fullName>
    </submittedName>
</protein>
<feature type="transmembrane region" description="Helical" evidence="1">
    <location>
        <begin position="387"/>
        <end position="408"/>
    </location>
</feature>
<keyword evidence="3" id="KW-1185">Reference proteome</keyword>
<dbReference type="Gene3D" id="2.60.40.3440">
    <property type="match status" value="1"/>
</dbReference>
<gene>
    <name evidence="2" type="ORF">CG716_04265</name>
</gene>
<reference evidence="2 3" key="1">
    <citation type="submission" date="2017-07" db="EMBL/GenBank/DDBJ databases">
        <title>The new phylogeny of genus Mycobacterium.</title>
        <authorList>
            <person name="Tortoli E."/>
            <person name="Trovato A."/>
            <person name="Cirillo D.M."/>
        </authorList>
    </citation>
    <scope>NUCLEOTIDE SEQUENCE [LARGE SCALE GENOMIC DNA]</scope>
    <source>
        <strain evidence="2 3">ATCC 33027</strain>
    </source>
</reference>
<dbReference type="Pfam" id="PF17963">
    <property type="entry name" value="Big_9"/>
    <property type="match status" value="1"/>
</dbReference>